<dbReference type="Pfam" id="PF03936">
    <property type="entry name" value="Terpene_synth_C"/>
    <property type="match status" value="1"/>
</dbReference>
<dbReference type="PANTHER" id="PTHR31225:SF137">
    <property type="entry name" value="TERPENE SYNTHASE 11-RELATED"/>
    <property type="match status" value="1"/>
</dbReference>
<comment type="cofactor">
    <cofactor evidence="1">
        <name>Mg(2+)</name>
        <dbReference type="ChEBI" id="CHEBI:18420"/>
    </cofactor>
</comment>
<dbReference type="SFLD" id="SFLDG01019">
    <property type="entry name" value="Terpene_Cyclase_Like_1_C_Termi"/>
    <property type="match status" value="1"/>
</dbReference>
<dbReference type="STRING" id="3885.V7BVE6"/>
<dbReference type="AlphaFoldDB" id="V7BVE6"/>
<dbReference type="Gramene" id="ESW21929">
    <property type="protein sequence ID" value="ESW21929"/>
    <property type="gene ID" value="PHAVU_005G111500g"/>
</dbReference>
<dbReference type="GO" id="GO:0010333">
    <property type="term" value="F:terpene synthase activity"/>
    <property type="evidence" value="ECO:0007669"/>
    <property type="project" value="InterPro"/>
</dbReference>
<dbReference type="SMR" id="V7BVE6"/>
<dbReference type="FunFam" id="1.10.600.10:FF:000007">
    <property type="entry name" value="Isoprene synthase, chloroplastic"/>
    <property type="match status" value="1"/>
</dbReference>
<gene>
    <name evidence="7" type="ORF">PHAVU_005G111500g</name>
</gene>
<keyword evidence="3" id="KW-0460">Magnesium</keyword>
<evidence type="ECO:0000256" key="2">
    <source>
        <dbReference type="ARBA" id="ARBA00022723"/>
    </source>
</evidence>
<dbReference type="Proteomes" id="UP000000226">
    <property type="component" value="Chromosome 5"/>
</dbReference>
<evidence type="ECO:0000313" key="7">
    <source>
        <dbReference type="EMBL" id="ESW21929.1"/>
    </source>
</evidence>
<evidence type="ECO:0000259" key="6">
    <source>
        <dbReference type="Pfam" id="PF03936"/>
    </source>
</evidence>
<dbReference type="InterPro" id="IPR050148">
    <property type="entry name" value="Terpene_synthase-like"/>
</dbReference>
<proteinExistence type="predicted"/>
<evidence type="ECO:0008006" key="9">
    <source>
        <dbReference type="Google" id="ProtNLM"/>
    </source>
</evidence>
<dbReference type="InterPro" id="IPR008930">
    <property type="entry name" value="Terpenoid_cyclase/PrenylTrfase"/>
</dbReference>
<keyword evidence="4" id="KW-0456">Lyase</keyword>
<dbReference type="Gene3D" id="1.50.10.130">
    <property type="entry name" value="Terpene synthase, N-terminal domain"/>
    <property type="match status" value="1"/>
</dbReference>
<reference evidence="8" key="1">
    <citation type="journal article" date="2014" name="Nat. Genet.">
        <title>A reference genome for common bean and genome-wide analysis of dual domestications.</title>
        <authorList>
            <person name="Schmutz J."/>
            <person name="McClean P.E."/>
            <person name="Mamidi S."/>
            <person name="Wu G.A."/>
            <person name="Cannon S.B."/>
            <person name="Grimwood J."/>
            <person name="Jenkins J."/>
            <person name="Shu S."/>
            <person name="Song Q."/>
            <person name="Chavarro C."/>
            <person name="Torres-Torres M."/>
            <person name="Geffroy V."/>
            <person name="Moghaddam S.M."/>
            <person name="Gao D."/>
            <person name="Abernathy B."/>
            <person name="Barry K."/>
            <person name="Blair M."/>
            <person name="Brick M.A."/>
            <person name="Chovatia M."/>
            <person name="Gepts P."/>
            <person name="Goodstein D.M."/>
            <person name="Gonzales M."/>
            <person name="Hellsten U."/>
            <person name="Hyten D.L."/>
            <person name="Jia G."/>
            <person name="Kelly J.D."/>
            <person name="Kudrna D."/>
            <person name="Lee R."/>
            <person name="Richard M.M."/>
            <person name="Miklas P.N."/>
            <person name="Osorno J.M."/>
            <person name="Rodrigues J."/>
            <person name="Thareau V."/>
            <person name="Urrea C.A."/>
            <person name="Wang M."/>
            <person name="Yu Y."/>
            <person name="Zhang M."/>
            <person name="Wing R.A."/>
            <person name="Cregan P.B."/>
            <person name="Rokhsar D.S."/>
            <person name="Jackson S.A."/>
        </authorList>
    </citation>
    <scope>NUCLEOTIDE SEQUENCE [LARGE SCALE GENOMIC DNA]</scope>
    <source>
        <strain evidence="8">cv. G19833</strain>
    </source>
</reference>
<dbReference type="InterPro" id="IPR005630">
    <property type="entry name" value="Terpene_synthase_metal-bd"/>
</dbReference>
<dbReference type="Gene3D" id="1.10.600.10">
    <property type="entry name" value="Farnesyl Diphosphate Synthase"/>
    <property type="match status" value="1"/>
</dbReference>
<dbReference type="InterPro" id="IPR044814">
    <property type="entry name" value="Terpene_cyclase_plant_C1"/>
</dbReference>
<dbReference type="SFLD" id="SFLDS00005">
    <property type="entry name" value="Isoprenoid_Synthase_Type_I"/>
    <property type="match status" value="1"/>
</dbReference>
<evidence type="ECO:0000256" key="4">
    <source>
        <dbReference type="ARBA" id="ARBA00023239"/>
    </source>
</evidence>
<accession>V7BVE6</accession>
<dbReference type="GO" id="GO:0016102">
    <property type="term" value="P:diterpenoid biosynthetic process"/>
    <property type="evidence" value="ECO:0007669"/>
    <property type="project" value="InterPro"/>
</dbReference>
<dbReference type="PANTHER" id="PTHR31225">
    <property type="entry name" value="OS04G0344100 PROTEIN-RELATED"/>
    <property type="match status" value="1"/>
</dbReference>
<feature type="domain" description="Terpene synthase metal-binding" evidence="6">
    <location>
        <begin position="273"/>
        <end position="512"/>
    </location>
</feature>
<dbReference type="Pfam" id="PF01397">
    <property type="entry name" value="Terpene_synth"/>
    <property type="match status" value="1"/>
</dbReference>
<evidence type="ECO:0000256" key="3">
    <source>
        <dbReference type="ARBA" id="ARBA00022842"/>
    </source>
</evidence>
<dbReference type="InterPro" id="IPR008949">
    <property type="entry name" value="Isoprenoid_synthase_dom_sf"/>
</dbReference>
<evidence type="ECO:0000313" key="8">
    <source>
        <dbReference type="Proteomes" id="UP000000226"/>
    </source>
</evidence>
<dbReference type="CDD" id="cd00684">
    <property type="entry name" value="Terpene_cyclase_plant_C1"/>
    <property type="match status" value="1"/>
</dbReference>
<dbReference type="EMBL" id="CM002292">
    <property type="protein sequence ID" value="ESW21929.1"/>
    <property type="molecule type" value="Genomic_DNA"/>
</dbReference>
<protein>
    <recommendedName>
        <fullName evidence="9">Terpene synthase 11</fullName>
    </recommendedName>
</protein>
<evidence type="ECO:0000256" key="1">
    <source>
        <dbReference type="ARBA" id="ARBA00001946"/>
    </source>
</evidence>
<dbReference type="InterPro" id="IPR001906">
    <property type="entry name" value="Terpene_synth_N"/>
</dbReference>
<keyword evidence="8" id="KW-1185">Reference proteome</keyword>
<organism evidence="7 8">
    <name type="scientific">Phaseolus vulgaris</name>
    <name type="common">Kidney bean</name>
    <name type="synonym">French bean</name>
    <dbReference type="NCBI Taxonomy" id="3885"/>
    <lineage>
        <taxon>Eukaryota</taxon>
        <taxon>Viridiplantae</taxon>
        <taxon>Streptophyta</taxon>
        <taxon>Embryophyta</taxon>
        <taxon>Tracheophyta</taxon>
        <taxon>Spermatophyta</taxon>
        <taxon>Magnoliopsida</taxon>
        <taxon>eudicotyledons</taxon>
        <taxon>Gunneridae</taxon>
        <taxon>Pentapetalae</taxon>
        <taxon>rosids</taxon>
        <taxon>fabids</taxon>
        <taxon>Fabales</taxon>
        <taxon>Fabaceae</taxon>
        <taxon>Papilionoideae</taxon>
        <taxon>50 kb inversion clade</taxon>
        <taxon>NPAAA clade</taxon>
        <taxon>indigoferoid/millettioid clade</taxon>
        <taxon>Phaseoleae</taxon>
        <taxon>Phaseolus</taxon>
    </lineage>
</organism>
<keyword evidence="2" id="KW-0479">Metal-binding</keyword>
<dbReference type="InterPro" id="IPR034741">
    <property type="entry name" value="Terpene_cyclase-like_1_C"/>
</dbReference>
<dbReference type="SUPFAM" id="SSF48239">
    <property type="entry name" value="Terpenoid cyclases/Protein prenyltransferases"/>
    <property type="match status" value="1"/>
</dbReference>
<dbReference type="InterPro" id="IPR036965">
    <property type="entry name" value="Terpene_synth_N_sf"/>
</dbReference>
<dbReference type="eggNOG" id="ENOG502QW72">
    <property type="taxonomic scope" value="Eukaryota"/>
</dbReference>
<evidence type="ECO:0000259" key="5">
    <source>
        <dbReference type="Pfam" id="PF01397"/>
    </source>
</evidence>
<name>V7BVE6_PHAVU</name>
<feature type="domain" description="Terpene synthase N-terminal" evidence="5">
    <location>
        <begin position="58"/>
        <end position="201"/>
    </location>
</feature>
<dbReference type="OrthoDB" id="1936865at2759"/>
<dbReference type="GO" id="GO:0000287">
    <property type="term" value="F:magnesium ion binding"/>
    <property type="evidence" value="ECO:0007669"/>
    <property type="project" value="InterPro"/>
</dbReference>
<dbReference type="OMA" id="KRTWIDL"/>
<sequence>MSSSTIITAIAEPGVSSFTSFGYRNRPPLMNKVRNLSCKTSTPTIMQLSINSLPLTQKMPSQTNPMTTSLEQLKIKSQEVLLNSSDSLRTLKLIDTIQRLGIEHHFEEEINLQLGKVKDCNNAKDIFATALQFRLLRQNGWSTSSDVFNKFLDKSGNFKESVTRDIWGMLSLYEASYFGAQGEEVLQRAMEFSMAHLHQSLPLLSPEVGRVVVEALKLPRHQRMSRLEAKNYMVQYNKESSQIPALLQFARLEYDTLQLIHQNELVEISRWWKNLGLIERLGFGRDGPRECFLWMLGVFPEPCYSNCRIELAKAICILQVLDDMFDTYGTLDELILFTEAVQRWDLDAMEKLPEYMKICYMALYNITHEIAYKIQKDHGQTVVACLKKTWIDLLEAYLIEAKWFNNKYVPTFGEYLDNGVISSGSCLALVHATFLIGDNLSKETISMMSPYPRLFSCSGEILRLWDDLGTSKEEQKRGDNACSIQCLMKENDISDETFARKHIRQVIGNLWSELNSLVIATTTLPFTIRKASLNMARTSQFIYQHGDDQTMPTVNDLVNVLLFTPSSKSREESDTNFVV</sequence>
<dbReference type="SUPFAM" id="SSF48576">
    <property type="entry name" value="Terpenoid synthases"/>
    <property type="match status" value="1"/>
</dbReference>